<protein>
    <submittedName>
        <fullName evidence="3">Reverse transcriptase domain-containing protein</fullName>
    </submittedName>
</protein>
<dbReference type="AlphaFoldDB" id="A0A183GDV2"/>
<dbReference type="EMBL" id="UZAH01032163">
    <property type="protein sequence ID" value="VDP20043.1"/>
    <property type="molecule type" value="Genomic_DNA"/>
</dbReference>
<evidence type="ECO:0000313" key="3">
    <source>
        <dbReference type="WBParaSite" id="HPBE_0002045201-mRNA-1"/>
    </source>
</evidence>
<reference evidence="1 2" key="1">
    <citation type="submission" date="2018-11" db="EMBL/GenBank/DDBJ databases">
        <authorList>
            <consortium name="Pathogen Informatics"/>
        </authorList>
    </citation>
    <scope>NUCLEOTIDE SEQUENCE [LARGE SCALE GENOMIC DNA]</scope>
</reference>
<reference evidence="3" key="2">
    <citation type="submission" date="2019-09" db="UniProtKB">
        <authorList>
            <consortium name="WormBaseParasite"/>
        </authorList>
    </citation>
    <scope>IDENTIFICATION</scope>
</reference>
<gene>
    <name evidence="1" type="ORF">HPBE_LOCUS20451</name>
</gene>
<dbReference type="PANTHER" id="PTHR47027">
    <property type="entry name" value="REVERSE TRANSCRIPTASE DOMAIN-CONTAINING PROTEIN"/>
    <property type="match status" value="1"/>
</dbReference>
<dbReference type="WBParaSite" id="HPBE_0002045201-mRNA-1">
    <property type="protein sequence ID" value="HPBE_0002045201-mRNA-1"/>
    <property type="gene ID" value="HPBE_0002045201"/>
</dbReference>
<accession>A0A183GDV2</accession>
<name>A0A183GDV2_HELPZ</name>
<evidence type="ECO:0000313" key="2">
    <source>
        <dbReference type="Proteomes" id="UP000050761"/>
    </source>
</evidence>
<accession>A0A3P8FCT8</accession>
<evidence type="ECO:0000313" key="1">
    <source>
        <dbReference type="EMBL" id="VDP20043.1"/>
    </source>
</evidence>
<dbReference type="Proteomes" id="UP000050761">
    <property type="component" value="Unassembled WGS sequence"/>
</dbReference>
<dbReference type="PANTHER" id="PTHR47027:SF20">
    <property type="entry name" value="REVERSE TRANSCRIPTASE-LIKE PROTEIN WITH RNA-DIRECTED DNA POLYMERASE DOMAIN"/>
    <property type="match status" value="1"/>
</dbReference>
<sequence>MKVFERLSLEEFVTSSSFPEISAAPWLAVVPLMPYTPPVVCGIDGTTALLIEKHREKKKSVHIAFLDLEKAFDRVGREVIWYALQNHGVPEELIGWNFDGVPHLCRGTPGLCAFPTLLCCCDGRHFTGSSEASELEREVQASCDRLERFGLKLYVKKDCLGSVIAVDCKLMAEKFGVVPIADKMREARLRWYGHVLRGEEGSVRKFGLNFEVIGKRPRGRPKQRRSTRLHMDLKVAGIRVKLEVRESRGGVVLWPRLEGGSCSSGFWQRILSYYSGF</sequence>
<keyword evidence="2" id="KW-1185">Reference proteome</keyword>
<organism evidence="2 3">
    <name type="scientific">Heligmosomoides polygyrus</name>
    <name type="common">Parasitic roundworm</name>
    <dbReference type="NCBI Taxonomy" id="6339"/>
    <lineage>
        <taxon>Eukaryota</taxon>
        <taxon>Metazoa</taxon>
        <taxon>Ecdysozoa</taxon>
        <taxon>Nematoda</taxon>
        <taxon>Chromadorea</taxon>
        <taxon>Rhabditida</taxon>
        <taxon>Rhabditina</taxon>
        <taxon>Rhabditomorpha</taxon>
        <taxon>Strongyloidea</taxon>
        <taxon>Heligmosomidae</taxon>
        <taxon>Heligmosomoides</taxon>
    </lineage>
</organism>
<proteinExistence type="predicted"/>
<dbReference type="OrthoDB" id="5833798at2759"/>